<evidence type="ECO:0000313" key="3">
    <source>
        <dbReference type="EMBL" id="CAE1227282.1"/>
    </source>
</evidence>
<dbReference type="AlphaFoldDB" id="A0A812BF57"/>
<dbReference type="OrthoDB" id="6021743at2759"/>
<reference evidence="3" key="1">
    <citation type="submission" date="2021-01" db="EMBL/GenBank/DDBJ databases">
        <authorList>
            <person name="Li R."/>
            <person name="Bekaert M."/>
        </authorList>
    </citation>
    <scope>NUCLEOTIDE SEQUENCE</scope>
    <source>
        <strain evidence="3">Farmed</strain>
    </source>
</reference>
<dbReference type="PANTHER" id="PTHR15496:SF2">
    <property type="entry name" value="GENERAL TRANSCRIPTION FACTOR 3C POLYPEPTIDE 4"/>
    <property type="match status" value="1"/>
</dbReference>
<evidence type="ECO:0000313" key="4">
    <source>
        <dbReference type="Proteomes" id="UP000597762"/>
    </source>
</evidence>
<dbReference type="Pfam" id="PF12657">
    <property type="entry name" value="TFIIIC_delta"/>
    <property type="match status" value="1"/>
</dbReference>
<dbReference type="PANTHER" id="PTHR15496">
    <property type="entry name" value="GENERAL TRANSCRIPTION FACTOR 3C POLYPEPTIDE 4 FAMILY"/>
    <property type="match status" value="1"/>
</dbReference>
<dbReference type="Proteomes" id="UP000597762">
    <property type="component" value="Unassembled WGS sequence"/>
</dbReference>
<gene>
    <name evidence="3" type="ORF">SPHA_16339</name>
</gene>
<proteinExistence type="predicted"/>
<evidence type="ECO:0000259" key="1">
    <source>
        <dbReference type="Pfam" id="PF12657"/>
    </source>
</evidence>
<protein>
    <submittedName>
        <fullName evidence="3">GTF3C4</fullName>
        <ecNumber evidence="3">2.3.1.48</ecNumber>
    </submittedName>
</protein>
<keyword evidence="3" id="KW-0808">Transferase</keyword>
<organism evidence="3 4">
    <name type="scientific">Acanthosepion pharaonis</name>
    <name type="common">Pharaoh cuttlefish</name>
    <name type="synonym">Sepia pharaonis</name>
    <dbReference type="NCBI Taxonomy" id="158019"/>
    <lineage>
        <taxon>Eukaryota</taxon>
        <taxon>Metazoa</taxon>
        <taxon>Spiralia</taxon>
        <taxon>Lophotrochozoa</taxon>
        <taxon>Mollusca</taxon>
        <taxon>Cephalopoda</taxon>
        <taxon>Coleoidea</taxon>
        <taxon>Decapodiformes</taxon>
        <taxon>Sepiida</taxon>
        <taxon>Sepiina</taxon>
        <taxon>Sepiidae</taxon>
        <taxon>Acanthosepion</taxon>
    </lineage>
</organism>
<dbReference type="EMBL" id="CAHIKZ030000572">
    <property type="protein sequence ID" value="CAE1227282.1"/>
    <property type="molecule type" value="Genomic_DNA"/>
</dbReference>
<name>A0A812BF57_ACAPH</name>
<dbReference type="Gene3D" id="2.130.10.10">
    <property type="entry name" value="YVTN repeat-like/Quinoprotein amine dehydrogenase"/>
    <property type="match status" value="1"/>
</dbReference>
<comment type="caution">
    <text evidence="3">The sequence shown here is derived from an EMBL/GenBank/DDBJ whole genome shotgun (WGS) entry which is preliminary data.</text>
</comment>
<feature type="domain" description="Transcription factor IIIC 90kDa subunit N-terminal" evidence="1">
    <location>
        <begin position="26"/>
        <end position="434"/>
    </location>
</feature>
<dbReference type="SUPFAM" id="SSF50978">
    <property type="entry name" value="WD40 repeat-like"/>
    <property type="match status" value="1"/>
</dbReference>
<keyword evidence="4" id="KW-1185">Reference proteome</keyword>
<evidence type="ECO:0000259" key="2">
    <source>
        <dbReference type="Pfam" id="PF12660"/>
    </source>
</evidence>
<feature type="domain" description="Transcription factor IIIC putative zinc-finger" evidence="2">
    <location>
        <begin position="642"/>
        <end position="699"/>
    </location>
</feature>
<dbReference type="InterPro" id="IPR015943">
    <property type="entry name" value="WD40/YVTN_repeat-like_dom_sf"/>
</dbReference>
<accession>A0A812BF57</accession>
<dbReference type="GO" id="GO:0000127">
    <property type="term" value="C:transcription factor TFIIIC complex"/>
    <property type="evidence" value="ECO:0007669"/>
    <property type="project" value="InterPro"/>
</dbReference>
<dbReference type="InterPro" id="IPR024764">
    <property type="entry name" value="TFIIIC_Znf"/>
</dbReference>
<dbReference type="GO" id="GO:0006384">
    <property type="term" value="P:transcription initiation at RNA polymerase III promoter"/>
    <property type="evidence" value="ECO:0007669"/>
    <property type="project" value="InterPro"/>
</dbReference>
<dbReference type="InterPro" id="IPR036322">
    <property type="entry name" value="WD40_repeat_dom_sf"/>
</dbReference>
<sequence>MAKQSDGSSIVWAFKTNVTCKNGLSWSDDNRIAMCADDGVFIVELTTNFHLMRGTLIARRTMIHPHSDIFCSTEIFSIDELENQLSREDFNSILLDRTICPNVQYSIPPQGYKSASWSPKGADDVGRCVIACLAIDHRLTLCREDRYRSTWIKIIDCSKVYEGIWKKNNSNYLKTGQITLEYLRTISHAVAAVAMAWSATYEAFPAIIHPADHGLMMQSSTEKNKFSIFASAMKNGDVVFWKVYFPLVSSHDCIYLTTASIHDSIPTSMAWCPTQEDMILAVGYSDGMIKVIRFNLTCGIVSDSEDVWSDPDLISVNALCWQCLDIHQDQWLLFASKDLFIMAFVIDRAKLTCVHMVHVRGQFNLSCTGMSCQSGTLALCASDEKVQLIKASMKDDGLKMDSNLFPVTIDSPVFSLQYIGVALSPNAALLAVVACPACPFDQKQLKEPLMLCITRVSMWPEYPDILQLSEHRVIRDIHDVLLLYLWGLMNDKPLIAPSVLHLLTDMDSWPGLSLTQLRMIRCLLSLDKNTRKLVVMGEHSFDMMHPQLSSSGQSTQSIGSSTTSWSSSNKESLKHLHTLLLFKYIQPYVVNKLLPRLPELDNLEVRIISSIRQWLNARLVHFKRWDSILTTVEKMLSTIENSITTFDEDCPICGELLEDTEVMLVSCSNDHKFGRCCKSFLPCKDIPYRRCSLCSNVAMPLHMIRDVSGLCTSDPHSCSFCEDSLCGTQQMFVLSMSECQDPDPSQFL</sequence>
<dbReference type="Pfam" id="PF12660">
    <property type="entry name" value="zf-TFIIIC"/>
    <property type="match status" value="1"/>
</dbReference>
<dbReference type="InterPro" id="IPR044230">
    <property type="entry name" value="GTF3C4"/>
</dbReference>
<dbReference type="InterPro" id="IPR024761">
    <property type="entry name" value="TFIIIC_delta_N"/>
</dbReference>
<dbReference type="EC" id="2.3.1.48" evidence="3"/>
<keyword evidence="3" id="KW-0012">Acyltransferase</keyword>
<dbReference type="GO" id="GO:0004402">
    <property type="term" value="F:histone acetyltransferase activity"/>
    <property type="evidence" value="ECO:0007669"/>
    <property type="project" value="InterPro"/>
</dbReference>